<keyword evidence="3" id="KW-1185">Reference proteome</keyword>
<proteinExistence type="predicted"/>
<dbReference type="SUPFAM" id="SSF143744">
    <property type="entry name" value="GlcG-like"/>
    <property type="match status" value="1"/>
</dbReference>
<reference evidence="2 3" key="1">
    <citation type="submission" date="2019-10" db="EMBL/GenBank/DDBJ databases">
        <title>Paraburkholderia sp. isolated from nodules of Mimosa pudica from Brazilian Atlantic Forest soils.</title>
        <authorList>
            <person name="Paulitsch F."/>
            <person name="Hungria M."/>
            <person name="Dall'Agnol R."/>
        </authorList>
    </citation>
    <scope>NUCLEOTIDE SEQUENCE [LARGE SCALE GENOMIC DNA]</scope>
    <source>
        <strain evidence="2 3">CNPSo 3157</strain>
    </source>
</reference>
<evidence type="ECO:0000313" key="3">
    <source>
        <dbReference type="Proteomes" id="UP000484381"/>
    </source>
</evidence>
<feature type="compositionally biased region" description="Polar residues" evidence="1">
    <location>
        <begin position="210"/>
        <end position="221"/>
    </location>
</feature>
<dbReference type="EMBL" id="WHNP01000091">
    <property type="protein sequence ID" value="MPW23107.1"/>
    <property type="molecule type" value="Genomic_DNA"/>
</dbReference>
<dbReference type="Gene3D" id="3.30.450.150">
    <property type="entry name" value="Haem-degrading domain"/>
    <property type="match status" value="1"/>
</dbReference>
<dbReference type="PANTHER" id="PTHR28255">
    <property type="match status" value="1"/>
</dbReference>
<protein>
    <recommendedName>
        <fullName evidence="4">Heme-degrading domain-containing protein</fullName>
    </recommendedName>
</protein>
<comment type="caution">
    <text evidence="2">The sequence shown here is derived from an EMBL/GenBank/DDBJ whole genome shotgun (WGS) entry which is preliminary data.</text>
</comment>
<organism evidence="2 3">
    <name type="scientific">Paraburkholderia franconis</name>
    <dbReference type="NCBI Taxonomy" id="2654983"/>
    <lineage>
        <taxon>Bacteria</taxon>
        <taxon>Pseudomonadati</taxon>
        <taxon>Pseudomonadota</taxon>
        <taxon>Betaproteobacteria</taxon>
        <taxon>Burkholderiales</taxon>
        <taxon>Burkholderiaceae</taxon>
        <taxon>Paraburkholderia</taxon>
    </lineage>
</organism>
<feature type="region of interest" description="Disordered" evidence="1">
    <location>
        <begin position="198"/>
        <end position="221"/>
    </location>
</feature>
<evidence type="ECO:0000256" key="1">
    <source>
        <dbReference type="SAM" id="MobiDB-lite"/>
    </source>
</evidence>
<name>A0A7X1NJP8_9BURK</name>
<sequence length="221" mass="24301">MQESTTDSERTRPTPSGQAWMRASRFYQTKEANMVRGTEKVSRTGGLRHQAQKLVLPRFDAAAARAIGEITFNLAFRRGLTITVCIARPGQTLYFSAMEGADPDDESRLLKRMRTVFAFGESSLEVGIRLRQSGRSLNDFGFAPATHSVNGGAIPLCVENGVVKGAAAVVGMSDQANHDLITEAVCWHVGVDFPQFKSARHERRSRPAPSRNSESPNTCRF</sequence>
<dbReference type="Pfam" id="PF03928">
    <property type="entry name" value="HbpS-like"/>
    <property type="match status" value="1"/>
</dbReference>
<evidence type="ECO:0000313" key="2">
    <source>
        <dbReference type="EMBL" id="MPW23107.1"/>
    </source>
</evidence>
<dbReference type="AlphaFoldDB" id="A0A7X1NJP8"/>
<dbReference type="PANTHER" id="PTHR28255:SF1">
    <property type="entry name" value="UPF0303 PROTEIN YBR137W"/>
    <property type="match status" value="1"/>
</dbReference>
<accession>A0A7X1NJP8</accession>
<dbReference type="InterPro" id="IPR005624">
    <property type="entry name" value="PduO/GlcC-like"/>
</dbReference>
<dbReference type="InterPro" id="IPR010371">
    <property type="entry name" value="YBR137W-like"/>
</dbReference>
<dbReference type="Proteomes" id="UP000484381">
    <property type="component" value="Unassembled WGS sequence"/>
</dbReference>
<dbReference type="InterPro" id="IPR038084">
    <property type="entry name" value="PduO/GlcC-like_sf"/>
</dbReference>
<gene>
    <name evidence="2" type="ORF">GCT13_41645</name>
</gene>
<evidence type="ECO:0008006" key="4">
    <source>
        <dbReference type="Google" id="ProtNLM"/>
    </source>
</evidence>